<dbReference type="AntiFam" id="ANF00029">
    <property type="entry name" value="Antisense to 16S rRNA"/>
</dbReference>
<evidence type="ECO:0000256" key="1">
    <source>
        <dbReference type="SAM" id="MobiDB-lite"/>
    </source>
</evidence>
<dbReference type="EMBL" id="UOFJ01000701">
    <property type="protein sequence ID" value="VAW73173.1"/>
    <property type="molecule type" value="Genomic_DNA"/>
</dbReference>
<gene>
    <name evidence="2" type="ORF">MNBD_GAMMA10-1257</name>
</gene>
<accession>A0A3B0Y9Y2</accession>
<reference evidence="2" key="1">
    <citation type="submission" date="2018-06" db="EMBL/GenBank/DDBJ databases">
        <authorList>
            <person name="Zhirakovskaya E."/>
        </authorList>
    </citation>
    <scope>NUCLEOTIDE SEQUENCE</scope>
</reference>
<feature type="compositionally biased region" description="Basic and acidic residues" evidence="1">
    <location>
        <begin position="30"/>
        <end position="44"/>
    </location>
</feature>
<dbReference type="AlphaFoldDB" id="A0A3B0Y9Y2"/>
<protein>
    <submittedName>
        <fullName evidence="2">Uncharacterized protein</fullName>
    </submittedName>
</protein>
<name>A0A3B0Y9Y2_9ZZZZ</name>
<feature type="region of interest" description="Disordered" evidence="1">
    <location>
        <begin position="1"/>
        <end position="44"/>
    </location>
</feature>
<evidence type="ECO:0000313" key="2">
    <source>
        <dbReference type="EMBL" id="VAW73173.1"/>
    </source>
</evidence>
<sequence>MLAPIRNRALFKGGDPAPGSPRATLLRLHPSHEPQSGERSPREVKLPTSFAAHSHGVTGGVYKARERIHRDVLIHDY</sequence>
<organism evidence="2">
    <name type="scientific">hydrothermal vent metagenome</name>
    <dbReference type="NCBI Taxonomy" id="652676"/>
    <lineage>
        <taxon>unclassified sequences</taxon>
        <taxon>metagenomes</taxon>
        <taxon>ecological metagenomes</taxon>
    </lineage>
</organism>
<proteinExistence type="predicted"/>